<gene>
    <name evidence="2" type="ORF">I206_06774</name>
    <name evidence="3" type="ORF">I206_102133</name>
</gene>
<dbReference type="SUPFAM" id="SSF53335">
    <property type="entry name" value="S-adenosyl-L-methionine-dependent methyltransferases"/>
    <property type="match status" value="1"/>
</dbReference>
<sequence>MSTSPSPSWRKIPYSPPSSPSTTPFPYSSKDLQPMDSSSDNIFYSQPRFVTHIDDQAINTLRNYFSEVLPISKGSKILDLCTSWISHYPTSVEQAIKNDTIEIFGIGMNDQEMKANPILKGKYAVKDLNVDPTISGWPDDENSQDIFDATTCTVSIDYLTQPLSVLSSLRDQTKTNGTVHLIISNRCFPTKAIRKWVEIGEEDRLKMVADYLAWSGWNKIEILELRKGGWMRGDPLWVVRGCKG</sequence>
<keyword evidence="4" id="KW-1185">Reference proteome</keyword>
<reference evidence="2" key="3">
    <citation type="submission" date="2016-07" db="EMBL/GenBank/DDBJ databases">
        <title>Evolution of pathogenesis and genome organization in the Tremellales.</title>
        <authorList>
            <person name="Cuomo C."/>
            <person name="Litvintseva A."/>
            <person name="Heitman J."/>
            <person name="Chen Y."/>
            <person name="Sun S."/>
            <person name="Springer D."/>
            <person name="Dromer F."/>
            <person name="Young S."/>
            <person name="Zeng Q."/>
            <person name="Chapman S."/>
            <person name="Gujja S."/>
            <person name="Saif S."/>
            <person name="Birren B."/>
        </authorList>
    </citation>
    <scope>NUCLEOTIDE SEQUENCE</scope>
    <source>
        <strain evidence="2">CBS 10737</strain>
    </source>
</reference>
<dbReference type="EMBL" id="CP144520">
    <property type="protein sequence ID" value="WWC68210.1"/>
    <property type="molecule type" value="Genomic_DNA"/>
</dbReference>
<dbReference type="PANTHER" id="PTHR43036:SF2">
    <property type="entry name" value="OS04G0481300 PROTEIN"/>
    <property type="match status" value="1"/>
</dbReference>
<reference evidence="3" key="2">
    <citation type="submission" date="2013-07" db="EMBL/GenBank/DDBJ databases">
        <authorList>
            <consortium name="The Broad Institute Genome Sequencing Platform"/>
            <person name="Cuomo C."/>
            <person name="Litvintseva A."/>
            <person name="Chen Y."/>
            <person name="Heitman J."/>
            <person name="Sun S."/>
            <person name="Springer D."/>
            <person name="Dromer F."/>
            <person name="Young S.K."/>
            <person name="Zeng Q."/>
            <person name="Gargeya S."/>
            <person name="Fitzgerald M."/>
            <person name="Abouelleil A."/>
            <person name="Alvarado L."/>
            <person name="Berlin A.M."/>
            <person name="Chapman S.B."/>
            <person name="Dewar J."/>
            <person name="Goldberg J."/>
            <person name="Griggs A."/>
            <person name="Gujja S."/>
            <person name="Hansen M."/>
            <person name="Howarth C."/>
            <person name="Imamovic A."/>
            <person name="Larimer J."/>
            <person name="McCowan C."/>
            <person name="Murphy C."/>
            <person name="Pearson M."/>
            <person name="Priest M."/>
            <person name="Roberts A."/>
            <person name="Saif S."/>
            <person name="Shea T."/>
            <person name="Sykes S."/>
            <person name="Wortman J."/>
            <person name="Nusbaum C."/>
            <person name="Birren B."/>
        </authorList>
    </citation>
    <scope>NUCLEOTIDE SEQUENCE</scope>
    <source>
        <strain evidence="3">CBS 10737</strain>
    </source>
</reference>
<dbReference type="InterPro" id="IPR029063">
    <property type="entry name" value="SAM-dependent_MTases_sf"/>
</dbReference>
<organism evidence="2">
    <name type="scientific">Kwoniella pini CBS 10737</name>
    <dbReference type="NCBI Taxonomy" id="1296096"/>
    <lineage>
        <taxon>Eukaryota</taxon>
        <taxon>Fungi</taxon>
        <taxon>Dikarya</taxon>
        <taxon>Basidiomycota</taxon>
        <taxon>Agaricomycotina</taxon>
        <taxon>Tremellomycetes</taxon>
        <taxon>Tremellales</taxon>
        <taxon>Cryptococcaceae</taxon>
        <taxon>Kwoniella</taxon>
    </lineage>
</organism>
<dbReference type="KEGG" id="kpin:30175143"/>
<protein>
    <recommendedName>
        <fullName evidence="5">Methyltransferase type 11 domain-containing protein</fullName>
    </recommendedName>
</protein>
<dbReference type="RefSeq" id="XP_019008219.1">
    <property type="nucleotide sequence ID" value="XM_019158473.1"/>
</dbReference>
<evidence type="ECO:0000313" key="4">
    <source>
        <dbReference type="Proteomes" id="UP000094020"/>
    </source>
</evidence>
<feature type="compositionally biased region" description="Low complexity" evidence="1">
    <location>
        <begin position="20"/>
        <end position="29"/>
    </location>
</feature>
<dbReference type="Proteomes" id="UP000094020">
    <property type="component" value="Chromosome 2"/>
</dbReference>
<dbReference type="AlphaFoldDB" id="A0A1B9HUQ6"/>
<evidence type="ECO:0000256" key="1">
    <source>
        <dbReference type="SAM" id="MobiDB-lite"/>
    </source>
</evidence>
<reference evidence="2" key="1">
    <citation type="submission" date="2013-07" db="EMBL/GenBank/DDBJ databases">
        <title>The Genome Sequence of Cryptococcus pinus CBS10737.</title>
        <authorList>
            <consortium name="The Broad Institute Genome Sequencing Platform"/>
            <person name="Cuomo C."/>
            <person name="Litvintseva A."/>
            <person name="Chen Y."/>
            <person name="Heitman J."/>
            <person name="Sun S."/>
            <person name="Springer D."/>
            <person name="Dromer F."/>
            <person name="Young S.K."/>
            <person name="Zeng Q."/>
            <person name="Gargeya S."/>
            <person name="Fitzgerald M."/>
            <person name="Abouelleil A."/>
            <person name="Alvarado L."/>
            <person name="Berlin A.M."/>
            <person name="Chapman S.B."/>
            <person name="Dewar J."/>
            <person name="Goldberg J."/>
            <person name="Griggs A."/>
            <person name="Gujja S."/>
            <person name="Hansen M."/>
            <person name="Howarth C."/>
            <person name="Imamovic A."/>
            <person name="Larimer J."/>
            <person name="McCowan C."/>
            <person name="Murphy C."/>
            <person name="Pearson M."/>
            <person name="Priest M."/>
            <person name="Roberts A."/>
            <person name="Saif S."/>
            <person name="Shea T."/>
            <person name="Sykes S."/>
            <person name="Wortman J."/>
            <person name="Nusbaum C."/>
            <person name="Birren B."/>
        </authorList>
    </citation>
    <scope>NUCLEOTIDE SEQUENCE [LARGE SCALE GENOMIC DNA]</scope>
    <source>
        <strain evidence="2">CBS 10737</strain>
    </source>
</reference>
<evidence type="ECO:0008006" key="5">
    <source>
        <dbReference type="Google" id="ProtNLM"/>
    </source>
</evidence>
<feature type="region of interest" description="Disordered" evidence="1">
    <location>
        <begin position="1"/>
        <end position="31"/>
    </location>
</feature>
<dbReference type="OrthoDB" id="2013972at2759"/>
<evidence type="ECO:0000313" key="3">
    <source>
        <dbReference type="EMBL" id="WWC68210.1"/>
    </source>
</evidence>
<proteinExistence type="predicted"/>
<evidence type="ECO:0000313" key="2">
    <source>
        <dbReference type="EMBL" id="OCF47000.1"/>
    </source>
</evidence>
<dbReference type="EMBL" id="KV700117">
    <property type="protein sequence ID" value="OCF47000.1"/>
    <property type="molecule type" value="Genomic_DNA"/>
</dbReference>
<accession>A0A1B9HUQ6</accession>
<dbReference type="PANTHER" id="PTHR43036">
    <property type="entry name" value="OSJNBB0011N17.9 PROTEIN"/>
    <property type="match status" value="1"/>
</dbReference>
<name>A0A1B9HUQ6_9TREE</name>
<dbReference type="GeneID" id="30175143"/>
<reference evidence="3" key="4">
    <citation type="submission" date="2024-02" db="EMBL/GenBank/DDBJ databases">
        <title>Comparative genomics of Cryptococcus and Kwoniella reveals pathogenesis evolution and contrasting modes of karyotype evolution via chromosome fusion or intercentromeric recombination.</title>
        <authorList>
            <person name="Coelho M.A."/>
            <person name="David-Palma M."/>
            <person name="Shea T."/>
            <person name="Bowers K."/>
            <person name="McGinley-Smith S."/>
            <person name="Mohammad A.W."/>
            <person name="Gnirke A."/>
            <person name="Yurkov A.M."/>
            <person name="Nowrousian M."/>
            <person name="Sun S."/>
            <person name="Cuomo C.A."/>
            <person name="Heitman J."/>
        </authorList>
    </citation>
    <scope>NUCLEOTIDE SEQUENCE</scope>
    <source>
        <strain evidence="3">CBS 10737</strain>
    </source>
</reference>